<comment type="caution">
    <text evidence="3">The sequence shown here is derived from an EMBL/GenBank/DDBJ whole genome shotgun (WGS) entry which is preliminary data.</text>
</comment>
<accession>A0A1G2U163</accession>
<dbReference type="SMART" id="SM00854">
    <property type="entry name" value="PGA_cap"/>
    <property type="match status" value="1"/>
</dbReference>
<proteinExistence type="inferred from homology"/>
<evidence type="ECO:0000313" key="3">
    <source>
        <dbReference type="EMBL" id="OHB03248.1"/>
    </source>
</evidence>
<dbReference type="Proteomes" id="UP000176800">
    <property type="component" value="Unassembled WGS sequence"/>
</dbReference>
<dbReference type="PANTHER" id="PTHR33393">
    <property type="entry name" value="POLYGLUTAMINE SYNTHESIS ACCESSORY PROTEIN RV0574C-RELATED"/>
    <property type="match status" value="1"/>
</dbReference>
<dbReference type="SUPFAM" id="SSF56300">
    <property type="entry name" value="Metallo-dependent phosphatases"/>
    <property type="match status" value="1"/>
</dbReference>
<evidence type="ECO:0000313" key="4">
    <source>
        <dbReference type="Proteomes" id="UP000176800"/>
    </source>
</evidence>
<dbReference type="InterPro" id="IPR019079">
    <property type="entry name" value="Capsule_synth_CapA"/>
</dbReference>
<dbReference type="PANTHER" id="PTHR33393:SF13">
    <property type="entry name" value="PGA BIOSYNTHESIS PROTEIN CAPA"/>
    <property type="match status" value="1"/>
</dbReference>
<protein>
    <recommendedName>
        <fullName evidence="2">Capsule synthesis protein CapA domain-containing protein</fullName>
    </recommendedName>
</protein>
<dbReference type="EMBL" id="MHWE01000021">
    <property type="protein sequence ID" value="OHB03248.1"/>
    <property type="molecule type" value="Genomic_DNA"/>
</dbReference>
<dbReference type="InterPro" id="IPR052169">
    <property type="entry name" value="CW_Biosynth-Accessory"/>
</dbReference>
<dbReference type="Pfam" id="PF09587">
    <property type="entry name" value="PGA_cap"/>
    <property type="match status" value="1"/>
</dbReference>
<dbReference type="InterPro" id="IPR029052">
    <property type="entry name" value="Metallo-depent_PP-like"/>
</dbReference>
<gene>
    <name evidence="3" type="ORF">A3B14_00525</name>
</gene>
<feature type="domain" description="Capsule synthesis protein CapA" evidence="2">
    <location>
        <begin position="26"/>
        <end position="252"/>
    </location>
</feature>
<dbReference type="AlphaFoldDB" id="A0A1G2U163"/>
<sequence>MKKIVLIILGIFLAVIPISQKQDNAKLLFVGDMNFDRYIRQVADTRGEDFVFSCIGDFLKDSDLVVGNLEGPVTDNASVSVGTEIGSPDNFVFTFPFTTPKLLNRYNIKLVNLGNNHIDDFGQEGMLSTRSYLEKSGVGYFGGFGGNEPVYYTKLGGTEIAFISYNQFGGDSSQGVADKISKESGIGRTVIVYAHWGEEYSPVTSSVRNAATLFAKSGAEVIVGSHPHIILPSEKIGDAVVYYSLGNFIFDQYWDSEVRTGLVLELNIKNRQIKILEHRVVMNIDGRTCLTTD</sequence>
<evidence type="ECO:0000256" key="1">
    <source>
        <dbReference type="ARBA" id="ARBA00005662"/>
    </source>
</evidence>
<organism evidence="3 4">
    <name type="scientific">Candidatus Zambryskibacteria bacterium RIFCSPLOWO2_01_FULL_45_21</name>
    <dbReference type="NCBI Taxonomy" id="1802761"/>
    <lineage>
        <taxon>Bacteria</taxon>
        <taxon>Candidatus Zambryskiibacteriota</taxon>
    </lineage>
</organism>
<reference evidence="3 4" key="1">
    <citation type="journal article" date="2016" name="Nat. Commun.">
        <title>Thousands of microbial genomes shed light on interconnected biogeochemical processes in an aquifer system.</title>
        <authorList>
            <person name="Anantharaman K."/>
            <person name="Brown C.T."/>
            <person name="Hug L.A."/>
            <person name="Sharon I."/>
            <person name="Castelle C.J."/>
            <person name="Probst A.J."/>
            <person name="Thomas B.C."/>
            <person name="Singh A."/>
            <person name="Wilkins M.J."/>
            <person name="Karaoz U."/>
            <person name="Brodie E.L."/>
            <person name="Williams K.H."/>
            <person name="Hubbard S.S."/>
            <person name="Banfield J.F."/>
        </authorList>
    </citation>
    <scope>NUCLEOTIDE SEQUENCE [LARGE SCALE GENOMIC DNA]</scope>
</reference>
<name>A0A1G2U163_9BACT</name>
<comment type="similarity">
    <text evidence="1">Belongs to the CapA family.</text>
</comment>
<evidence type="ECO:0000259" key="2">
    <source>
        <dbReference type="SMART" id="SM00854"/>
    </source>
</evidence>